<keyword evidence="2" id="KW-1185">Reference proteome</keyword>
<dbReference type="EMBL" id="JAINUF010000009">
    <property type="protein sequence ID" value="KAJ8350719.1"/>
    <property type="molecule type" value="Genomic_DNA"/>
</dbReference>
<organism evidence="1 2">
    <name type="scientific">Synaphobranchus kaupii</name>
    <name type="common">Kaup's arrowtooth eel</name>
    <dbReference type="NCBI Taxonomy" id="118154"/>
    <lineage>
        <taxon>Eukaryota</taxon>
        <taxon>Metazoa</taxon>
        <taxon>Chordata</taxon>
        <taxon>Craniata</taxon>
        <taxon>Vertebrata</taxon>
        <taxon>Euteleostomi</taxon>
        <taxon>Actinopterygii</taxon>
        <taxon>Neopterygii</taxon>
        <taxon>Teleostei</taxon>
        <taxon>Anguilliformes</taxon>
        <taxon>Synaphobranchidae</taxon>
        <taxon>Synaphobranchus</taxon>
    </lineage>
</organism>
<sequence length="135" mass="14971">MTVLWSWRGGAESELVGSVSSGLRPSCVGLLFQSCAACPLQSPGGDETSNMSSIPAEYRDLCWLWLWNWELAVGQSHRMPGVFPNMPLRSAPEFSGVSPNQWRTATASSQGLWPRSKRCSTQWCLGTFQSLLKFR</sequence>
<protein>
    <submittedName>
        <fullName evidence="1">Uncharacterized protein</fullName>
    </submittedName>
</protein>
<comment type="caution">
    <text evidence="1">The sequence shown here is derived from an EMBL/GenBank/DDBJ whole genome shotgun (WGS) entry which is preliminary data.</text>
</comment>
<accession>A0A9Q1IQH8</accession>
<dbReference type="AlphaFoldDB" id="A0A9Q1IQH8"/>
<reference evidence="1" key="1">
    <citation type="journal article" date="2023" name="Science">
        <title>Genome structures resolve the early diversification of teleost fishes.</title>
        <authorList>
            <person name="Parey E."/>
            <person name="Louis A."/>
            <person name="Montfort J."/>
            <person name="Bouchez O."/>
            <person name="Roques C."/>
            <person name="Iampietro C."/>
            <person name="Lluch J."/>
            <person name="Castinel A."/>
            <person name="Donnadieu C."/>
            <person name="Desvignes T."/>
            <person name="Floi Bucao C."/>
            <person name="Jouanno E."/>
            <person name="Wen M."/>
            <person name="Mejri S."/>
            <person name="Dirks R."/>
            <person name="Jansen H."/>
            <person name="Henkel C."/>
            <person name="Chen W.J."/>
            <person name="Zahm M."/>
            <person name="Cabau C."/>
            <person name="Klopp C."/>
            <person name="Thompson A.W."/>
            <person name="Robinson-Rechavi M."/>
            <person name="Braasch I."/>
            <person name="Lecointre G."/>
            <person name="Bobe J."/>
            <person name="Postlethwait J.H."/>
            <person name="Berthelot C."/>
            <person name="Roest Crollius H."/>
            <person name="Guiguen Y."/>
        </authorList>
    </citation>
    <scope>NUCLEOTIDE SEQUENCE</scope>
    <source>
        <strain evidence="1">WJC10195</strain>
    </source>
</reference>
<dbReference type="Proteomes" id="UP001152622">
    <property type="component" value="Chromosome 9"/>
</dbReference>
<evidence type="ECO:0000313" key="1">
    <source>
        <dbReference type="EMBL" id="KAJ8350719.1"/>
    </source>
</evidence>
<name>A0A9Q1IQH8_SYNKA</name>
<gene>
    <name evidence="1" type="ORF">SKAU_G00258490</name>
</gene>
<proteinExistence type="predicted"/>
<evidence type="ECO:0000313" key="2">
    <source>
        <dbReference type="Proteomes" id="UP001152622"/>
    </source>
</evidence>